<keyword evidence="4" id="KW-0560">Oxidoreductase</keyword>
<evidence type="ECO:0000313" key="5">
    <source>
        <dbReference type="EMBL" id="KAB8076525.1"/>
    </source>
</evidence>
<dbReference type="InterPro" id="IPR023209">
    <property type="entry name" value="DAO"/>
</dbReference>
<dbReference type="AlphaFoldDB" id="A0A5N5X8X8"/>
<proteinExistence type="predicted"/>
<evidence type="ECO:0000256" key="2">
    <source>
        <dbReference type="ARBA" id="ARBA00022630"/>
    </source>
</evidence>
<dbReference type="GO" id="GO:0005737">
    <property type="term" value="C:cytoplasm"/>
    <property type="evidence" value="ECO:0007669"/>
    <property type="project" value="TreeGrafter"/>
</dbReference>
<dbReference type="Gene3D" id="3.30.9.10">
    <property type="entry name" value="D-Amino Acid Oxidase, subunit A, domain 2"/>
    <property type="match status" value="1"/>
</dbReference>
<protein>
    <recommendedName>
        <fullName evidence="7">FAD dependent oxidoreductase domain-containing protein</fullName>
    </recommendedName>
</protein>
<dbReference type="PANTHER" id="PTHR11530:SF25">
    <property type="entry name" value="FAD DEPENDENT OXIDOREDUCTASE DOMAIN-CONTAINING PROTEIN"/>
    <property type="match status" value="1"/>
</dbReference>
<dbReference type="OrthoDB" id="2015447at2759"/>
<name>A0A5N5X8X8_9EURO</name>
<dbReference type="Proteomes" id="UP000326565">
    <property type="component" value="Unassembled WGS sequence"/>
</dbReference>
<gene>
    <name evidence="5" type="ORF">BDV29DRAFT_189315</name>
</gene>
<dbReference type="Gene3D" id="3.40.50.720">
    <property type="entry name" value="NAD(P)-binding Rossmann-like Domain"/>
    <property type="match status" value="1"/>
</dbReference>
<evidence type="ECO:0000256" key="3">
    <source>
        <dbReference type="ARBA" id="ARBA00022827"/>
    </source>
</evidence>
<keyword evidence="3" id="KW-0274">FAD</keyword>
<organism evidence="5 6">
    <name type="scientific">Aspergillus leporis</name>
    <dbReference type="NCBI Taxonomy" id="41062"/>
    <lineage>
        <taxon>Eukaryota</taxon>
        <taxon>Fungi</taxon>
        <taxon>Dikarya</taxon>
        <taxon>Ascomycota</taxon>
        <taxon>Pezizomycotina</taxon>
        <taxon>Eurotiomycetes</taxon>
        <taxon>Eurotiomycetidae</taxon>
        <taxon>Eurotiales</taxon>
        <taxon>Aspergillaceae</taxon>
        <taxon>Aspergillus</taxon>
        <taxon>Aspergillus subgen. Circumdati</taxon>
    </lineage>
</organism>
<dbReference type="EMBL" id="ML732179">
    <property type="protein sequence ID" value="KAB8076525.1"/>
    <property type="molecule type" value="Genomic_DNA"/>
</dbReference>
<keyword evidence="2" id="KW-0285">Flavoprotein</keyword>
<comment type="cofactor">
    <cofactor evidence="1">
        <name>FAD</name>
        <dbReference type="ChEBI" id="CHEBI:57692"/>
    </cofactor>
</comment>
<evidence type="ECO:0000256" key="4">
    <source>
        <dbReference type="ARBA" id="ARBA00023002"/>
    </source>
</evidence>
<evidence type="ECO:0000256" key="1">
    <source>
        <dbReference type="ARBA" id="ARBA00001974"/>
    </source>
</evidence>
<sequence>MDQSDPTVRKFLDSDDIFAGPDPFRQPSPRALHILIVGGVTGLEWASYGISQRLTLQIFGALWEPPPTQCGGISAVDQDISEGDLKTVQTWALALGSFSIYGRMAANPELSRASGMELARQFSPKAFHWGRDFAGNYGANVNAHGGAMVFLMRLVRSKDLLDQEAHLLRLHRAHAVVNAALVLRVINDGSSFPQIKSSMIVAAKTKTDGTNEDIAFIVPRNDNILVLGSIIREMRQRCEDLLPVLKNARLDPVHPLAQGLRPYRNPRVRLESERRKTCNGSESRIVHCYGHGGAGWSLAFGSSKECVRLVEESVRCTPPARLSSPAN</sequence>
<dbReference type="GO" id="GO:0071949">
    <property type="term" value="F:FAD binding"/>
    <property type="evidence" value="ECO:0007669"/>
    <property type="project" value="InterPro"/>
</dbReference>
<accession>A0A5N5X8X8</accession>
<evidence type="ECO:0000313" key="6">
    <source>
        <dbReference type="Proteomes" id="UP000326565"/>
    </source>
</evidence>
<keyword evidence="6" id="KW-1185">Reference proteome</keyword>
<dbReference type="GO" id="GO:0003884">
    <property type="term" value="F:D-amino-acid oxidase activity"/>
    <property type="evidence" value="ECO:0007669"/>
    <property type="project" value="InterPro"/>
</dbReference>
<dbReference type="PANTHER" id="PTHR11530">
    <property type="entry name" value="D-AMINO ACID OXIDASE"/>
    <property type="match status" value="1"/>
</dbReference>
<reference evidence="5 6" key="1">
    <citation type="submission" date="2019-04" db="EMBL/GenBank/DDBJ databases">
        <title>Friends and foes A comparative genomics study of 23 Aspergillus species from section Flavi.</title>
        <authorList>
            <consortium name="DOE Joint Genome Institute"/>
            <person name="Kjaerbolling I."/>
            <person name="Vesth T."/>
            <person name="Frisvad J.C."/>
            <person name="Nybo J.L."/>
            <person name="Theobald S."/>
            <person name="Kildgaard S."/>
            <person name="Isbrandt T."/>
            <person name="Kuo A."/>
            <person name="Sato A."/>
            <person name="Lyhne E.K."/>
            <person name="Kogle M.E."/>
            <person name="Wiebenga A."/>
            <person name="Kun R.S."/>
            <person name="Lubbers R.J."/>
            <person name="Makela M.R."/>
            <person name="Barry K."/>
            <person name="Chovatia M."/>
            <person name="Clum A."/>
            <person name="Daum C."/>
            <person name="Haridas S."/>
            <person name="He G."/>
            <person name="LaButti K."/>
            <person name="Lipzen A."/>
            <person name="Mondo S."/>
            <person name="Riley R."/>
            <person name="Salamov A."/>
            <person name="Simmons B.A."/>
            <person name="Magnuson J.K."/>
            <person name="Henrissat B."/>
            <person name="Mortensen U.H."/>
            <person name="Larsen T.O."/>
            <person name="Devries R.P."/>
            <person name="Grigoriev I.V."/>
            <person name="Machida M."/>
            <person name="Baker S.E."/>
            <person name="Andersen M.R."/>
        </authorList>
    </citation>
    <scope>NUCLEOTIDE SEQUENCE [LARGE SCALE GENOMIC DNA]</scope>
    <source>
        <strain evidence="5 6">CBS 151.66</strain>
    </source>
</reference>
<dbReference type="GO" id="GO:0019478">
    <property type="term" value="P:D-amino acid catabolic process"/>
    <property type="evidence" value="ECO:0007669"/>
    <property type="project" value="TreeGrafter"/>
</dbReference>
<evidence type="ECO:0008006" key="7">
    <source>
        <dbReference type="Google" id="ProtNLM"/>
    </source>
</evidence>